<dbReference type="Gene3D" id="1.10.246.130">
    <property type="match status" value="1"/>
</dbReference>
<reference evidence="1 2" key="1">
    <citation type="submission" date="2020-07" db="EMBL/GenBank/DDBJ databases">
        <title>Pseudogemmobacter sp. nov., isolated from poultry manure in Taiwan.</title>
        <authorList>
            <person name="Lin S.-Y."/>
            <person name="Tang Y.-S."/>
            <person name="Young C.-C."/>
        </authorList>
    </citation>
    <scope>NUCLEOTIDE SEQUENCE [LARGE SCALE GENOMIC DNA]</scope>
    <source>
        <strain evidence="1 2">CC-YST710</strain>
    </source>
</reference>
<dbReference type="InterPro" id="IPR043138">
    <property type="entry name" value="GGT_lsub"/>
</dbReference>
<keyword evidence="2" id="KW-1185">Reference proteome</keyword>
<dbReference type="PANTHER" id="PTHR43881">
    <property type="entry name" value="GAMMA-GLUTAMYLTRANSPEPTIDASE (AFU_ORTHOLOGUE AFUA_4G13580)"/>
    <property type="match status" value="1"/>
</dbReference>
<organism evidence="1 2">
    <name type="scientific">Pseudogemmobacter faecipullorum</name>
    <dbReference type="NCBI Taxonomy" id="2755041"/>
    <lineage>
        <taxon>Bacteria</taxon>
        <taxon>Pseudomonadati</taxon>
        <taxon>Pseudomonadota</taxon>
        <taxon>Alphaproteobacteria</taxon>
        <taxon>Rhodobacterales</taxon>
        <taxon>Paracoccaceae</taxon>
        <taxon>Pseudogemmobacter</taxon>
    </lineage>
</organism>
<dbReference type="Pfam" id="PF01019">
    <property type="entry name" value="G_glu_transpept"/>
    <property type="match status" value="1"/>
</dbReference>
<evidence type="ECO:0000313" key="2">
    <source>
        <dbReference type="Proteomes" id="UP001198571"/>
    </source>
</evidence>
<name>A0ABS8CH32_9RHOB</name>
<accession>A0ABS8CH32</accession>
<dbReference type="Proteomes" id="UP001198571">
    <property type="component" value="Unassembled WGS sequence"/>
</dbReference>
<dbReference type="InterPro" id="IPR029055">
    <property type="entry name" value="Ntn_hydrolases_N"/>
</dbReference>
<sequence length="527" mass="55154">MRDFEAPGRSPVMALNGMTATSHPLASQVAVALLQAGGNAVDAAIGAAMVQNIAEPQMCGLGGDAFILLKPAGSEEVLALNGSGRAPAGADAAALRAAGHVKVPVHGIHAVTMPGGVDALCRLHEDHGRLPLDQILAPAIRLAEEGIPVGPRTAFDWAEDIKVLQGDALKFYALNGQAPRAGQIFRAPGLAEVMRRIAREGRAGFYEGEVAEDMIASLQALGGSHSQADLAATCADWHQPVSGSYQGRDLIEHPPNGQGATAILLLKILSHFDLAALDPAGAERAHLEAEAAKLAYDARNRFIADPGHMDPARLQSFLGDETAARLAALIDPKRAMADPVALSEAVHRDTICLSVVDRDRMAVSLIYSIFWGFGSGLASQKFGLNFQNRGAGFTLTAGHPNEMGPGKRPMHTIIPGMLAGGGRITMPFGVMGGAYQPTGHARLISNLSDYGMELQQAIDAPRLFAGPEGLEVERGYSEAVKAELAAKGHRVIRPEQPLGGAQAVWIGSDGVLTGASDPRKDGCALGW</sequence>
<dbReference type="RefSeq" id="WP_226933526.1">
    <property type="nucleotide sequence ID" value="NZ_JACDXX010000001.1"/>
</dbReference>
<dbReference type="InterPro" id="IPR052896">
    <property type="entry name" value="GGT-like_enzyme"/>
</dbReference>
<protein>
    <submittedName>
        <fullName evidence="1">Gamma-glutamyltransferase family protein</fullName>
    </submittedName>
</protein>
<dbReference type="InterPro" id="IPR043137">
    <property type="entry name" value="GGT_ssub_C"/>
</dbReference>
<dbReference type="PANTHER" id="PTHR43881:SF1">
    <property type="entry name" value="GAMMA-GLUTAMYLTRANSPEPTIDASE (AFU_ORTHOLOGUE AFUA_4G13580)"/>
    <property type="match status" value="1"/>
</dbReference>
<gene>
    <name evidence="1" type="ORF">H0485_01355</name>
</gene>
<comment type="caution">
    <text evidence="1">The sequence shown here is derived from an EMBL/GenBank/DDBJ whole genome shotgun (WGS) entry which is preliminary data.</text>
</comment>
<dbReference type="PRINTS" id="PR01210">
    <property type="entry name" value="GGTRANSPTASE"/>
</dbReference>
<dbReference type="EMBL" id="JACDXX010000001">
    <property type="protein sequence ID" value="MCB5408654.1"/>
    <property type="molecule type" value="Genomic_DNA"/>
</dbReference>
<evidence type="ECO:0000313" key="1">
    <source>
        <dbReference type="EMBL" id="MCB5408654.1"/>
    </source>
</evidence>
<dbReference type="Gene3D" id="3.60.20.40">
    <property type="match status" value="1"/>
</dbReference>
<proteinExistence type="predicted"/>
<dbReference type="SUPFAM" id="SSF56235">
    <property type="entry name" value="N-terminal nucleophile aminohydrolases (Ntn hydrolases)"/>
    <property type="match status" value="1"/>
</dbReference>